<keyword evidence="2" id="KW-0067">ATP-binding</keyword>
<evidence type="ECO:0000313" key="5">
    <source>
        <dbReference type="Proteomes" id="UP000050277"/>
    </source>
</evidence>
<keyword evidence="5" id="KW-1185">Reference proteome</keyword>
<evidence type="ECO:0000256" key="2">
    <source>
        <dbReference type="ARBA" id="ARBA00022840"/>
    </source>
</evidence>
<feature type="domain" description="AAA+ ATPase" evidence="3">
    <location>
        <begin position="172"/>
        <end position="373"/>
    </location>
</feature>
<dbReference type="STRING" id="70996.SE18_26305"/>
<dbReference type="RefSeq" id="WP_054537442.1">
    <property type="nucleotide sequence ID" value="NZ_LGKP01000046.1"/>
</dbReference>
<dbReference type="InterPro" id="IPR027417">
    <property type="entry name" value="P-loop_NTPase"/>
</dbReference>
<name>A0A0P6XRR3_9CHLR</name>
<gene>
    <name evidence="4" type="ORF">SE18_26305</name>
</gene>
<dbReference type="OrthoDB" id="9783370at2"/>
<evidence type="ECO:0000256" key="1">
    <source>
        <dbReference type="ARBA" id="ARBA00022741"/>
    </source>
</evidence>
<keyword evidence="1" id="KW-0547">Nucleotide-binding</keyword>
<dbReference type="AlphaFoldDB" id="A0A0P6XRR3"/>
<dbReference type="SMART" id="SM00382">
    <property type="entry name" value="AAA"/>
    <property type="match status" value="1"/>
</dbReference>
<proteinExistence type="predicted"/>
<dbReference type="SUPFAM" id="SSF52540">
    <property type="entry name" value="P-loop containing nucleoside triphosphate hydrolases"/>
    <property type="match status" value="1"/>
</dbReference>
<organism evidence="4 5">
    <name type="scientific">Herpetosiphon geysericola</name>
    <dbReference type="NCBI Taxonomy" id="70996"/>
    <lineage>
        <taxon>Bacteria</taxon>
        <taxon>Bacillati</taxon>
        <taxon>Chloroflexota</taxon>
        <taxon>Chloroflexia</taxon>
        <taxon>Herpetosiphonales</taxon>
        <taxon>Herpetosiphonaceae</taxon>
        <taxon>Herpetosiphon</taxon>
    </lineage>
</organism>
<comment type="caution">
    <text evidence="4">The sequence shown here is derived from an EMBL/GenBank/DDBJ whole genome shotgun (WGS) entry which is preliminary data.</text>
</comment>
<evidence type="ECO:0000313" key="4">
    <source>
        <dbReference type="EMBL" id="KPL79476.1"/>
    </source>
</evidence>
<dbReference type="Proteomes" id="UP000050277">
    <property type="component" value="Unassembled WGS sequence"/>
</dbReference>
<dbReference type="PANTHER" id="PTHR23073">
    <property type="entry name" value="26S PROTEASOME REGULATORY SUBUNIT"/>
    <property type="match status" value="1"/>
</dbReference>
<reference evidence="4 5" key="1">
    <citation type="submission" date="2015-07" db="EMBL/GenBank/DDBJ databases">
        <title>Whole genome sequence of Herpetosiphon geysericola DSM 7119.</title>
        <authorList>
            <person name="Hemp J."/>
            <person name="Ward L.M."/>
            <person name="Pace L.A."/>
            <person name="Fischer W.W."/>
        </authorList>
    </citation>
    <scope>NUCLEOTIDE SEQUENCE [LARGE SCALE GENOMIC DNA]</scope>
    <source>
        <strain evidence="4 5">DSM 7119</strain>
    </source>
</reference>
<evidence type="ECO:0000259" key="3">
    <source>
        <dbReference type="SMART" id="SM00382"/>
    </source>
</evidence>
<dbReference type="InterPro" id="IPR050221">
    <property type="entry name" value="26S_Proteasome_ATPase"/>
</dbReference>
<protein>
    <submittedName>
        <fullName evidence="4">ATPase AAA</fullName>
    </submittedName>
</protein>
<sequence>MSAFPLREFASTAQPSVDNGPQFPNEPTSIEETGLGMGFIADLVLKVIYFNGTISAQRISEQTCLPYLNVIDKVLQFLKMSEYVDIVGAEQGFGERSYQYVITLQGSRKVNEVLDRSQYAGAAPVPLAAYIEMVNRQSIGGMTINQQRIREAFKDLVVNDEMLDKIGPAANSARSLFLYGPPGNGKTTIAEGISRIMGGSVMLPYAVEIDGQVIKLYDPLNHAILTKPEMRQDDVPAPFGAVATTIPPAPDRRWLHCKRPRVMVGGELILEQLELIFDPISKVYEAPYQMKANGGLFLIDDFGRQRCRPEELLNRWIVPLEKKIDFLALQTGKKIEIPFDVLIVFSTNLDPKGLVDDAFLRRIRHKIEVANPTPNEYRDIFRIVCKSKGVPYSDDGLRYLIQEHYFKVNRELRCCHPRDLLDQVLDEAKYRGQPPQMNKDLLDRACEAYFVKM</sequence>
<dbReference type="GO" id="GO:0005524">
    <property type="term" value="F:ATP binding"/>
    <property type="evidence" value="ECO:0007669"/>
    <property type="project" value="UniProtKB-KW"/>
</dbReference>
<dbReference type="EMBL" id="LGKP01000046">
    <property type="protein sequence ID" value="KPL79476.1"/>
    <property type="molecule type" value="Genomic_DNA"/>
</dbReference>
<dbReference type="Gene3D" id="3.40.50.300">
    <property type="entry name" value="P-loop containing nucleotide triphosphate hydrolases"/>
    <property type="match status" value="1"/>
</dbReference>
<accession>A0A0P6XRR3</accession>
<dbReference type="InterPro" id="IPR003593">
    <property type="entry name" value="AAA+_ATPase"/>
</dbReference>
<dbReference type="PATRIC" id="fig|70996.4.peg.1791"/>